<organism evidence="1 2">
    <name type="scientific">Theobroma cacao</name>
    <name type="common">Cacao</name>
    <name type="synonym">Cocoa</name>
    <dbReference type="NCBI Taxonomy" id="3641"/>
    <lineage>
        <taxon>Eukaryota</taxon>
        <taxon>Viridiplantae</taxon>
        <taxon>Streptophyta</taxon>
        <taxon>Embryophyta</taxon>
        <taxon>Tracheophyta</taxon>
        <taxon>Spermatophyta</taxon>
        <taxon>Magnoliopsida</taxon>
        <taxon>eudicotyledons</taxon>
        <taxon>Gunneridae</taxon>
        <taxon>Pentapetalae</taxon>
        <taxon>rosids</taxon>
        <taxon>malvids</taxon>
        <taxon>Malvales</taxon>
        <taxon>Malvaceae</taxon>
        <taxon>Byttnerioideae</taxon>
        <taxon>Theobroma</taxon>
    </lineage>
</organism>
<dbReference type="EMBL" id="CM001882">
    <property type="protein sequence ID" value="EOY02307.1"/>
    <property type="molecule type" value="Genomic_DNA"/>
</dbReference>
<protein>
    <submittedName>
        <fullName evidence="1">Uncharacterized protein</fullName>
    </submittedName>
</protein>
<keyword evidence="2" id="KW-1185">Reference proteome</keyword>
<sequence length="68" mass="7436">MVPGAYSKDSLSGIEIALHVVVIFRTELWKLAVSSNDLCPIAGQFSSLRDPLGQQQFLLSHLKTTGHL</sequence>
<dbReference type="Proteomes" id="UP000026915">
    <property type="component" value="Chromosome 4"/>
</dbReference>
<accession>A0A061ED23</accession>
<evidence type="ECO:0000313" key="1">
    <source>
        <dbReference type="EMBL" id="EOY02307.1"/>
    </source>
</evidence>
<proteinExistence type="predicted"/>
<dbReference type="HOGENOM" id="CLU_2799119_0_0_1"/>
<dbReference type="Gramene" id="EOY02307">
    <property type="protein sequence ID" value="EOY02307"/>
    <property type="gene ID" value="TCM_016823"/>
</dbReference>
<dbReference type="InParanoid" id="A0A061ED23"/>
<reference evidence="1 2" key="1">
    <citation type="journal article" date="2013" name="Genome Biol.">
        <title>The genome sequence of the most widely cultivated cacao type and its use to identify candidate genes regulating pod color.</title>
        <authorList>
            <person name="Motamayor J.C."/>
            <person name="Mockaitis K."/>
            <person name="Schmutz J."/>
            <person name="Haiminen N."/>
            <person name="Iii D.L."/>
            <person name="Cornejo O."/>
            <person name="Findley S.D."/>
            <person name="Zheng P."/>
            <person name="Utro F."/>
            <person name="Royaert S."/>
            <person name="Saski C."/>
            <person name="Jenkins J."/>
            <person name="Podicheti R."/>
            <person name="Zhao M."/>
            <person name="Scheffler B.E."/>
            <person name="Stack J.C."/>
            <person name="Feltus F.A."/>
            <person name="Mustiga G.M."/>
            <person name="Amores F."/>
            <person name="Phillips W."/>
            <person name="Marelli J.P."/>
            <person name="May G.D."/>
            <person name="Shapiro H."/>
            <person name="Ma J."/>
            <person name="Bustamante C.D."/>
            <person name="Schnell R.J."/>
            <person name="Main D."/>
            <person name="Gilbert D."/>
            <person name="Parida L."/>
            <person name="Kuhn D.N."/>
        </authorList>
    </citation>
    <scope>NUCLEOTIDE SEQUENCE [LARGE SCALE GENOMIC DNA]</scope>
    <source>
        <strain evidence="2">cv. Matina 1-6</strain>
    </source>
</reference>
<name>A0A061ED23_THECC</name>
<gene>
    <name evidence="1" type="ORF">TCM_016823</name>
</gene>
<evidence type="ECO:0000313" key="2">
    <source>
        <dbReference type="Proteomes" id="UP000026915"/>
    </source>
</evidence>
<dbReference type="AlphaFoldDB" id="A0A061ED23"/>